<feature type="transmembrane region" description="Helical" evidence="7">
    <location>
        <begin position="145"/>
        <end position="166"/>
    </location>
</feature>
<keyword evidence="6 7" id="KW-0472">Membrane</keyword>
<evidence type="ECO:0000256" key="6">
    <source>
        <dbReference type="ARBA" id="ARBA00023136"/>
    </source>
</evidence>
<feature type="transmembrane region" description="Helical" evidence="7">
    <location>
        <begin position="202"/>
        <end position="225"/>
    </location>
</feature>
<gene>
    <name evidence="9" type="ORF">GCM10009807_08070</name>
</gene>
<keyword evidence="4 7" id="KW-0812">Transmembrane</keyword>
<dbReference type="InterPro" id="IPR002656">
    <property type="entry name" value="Acyl_transf_3_dom"/>
</dbReference>
<keyword evidence="10" id="KW-1185">Reference proteome</keyword>
<dbReference type="Proteomes" id="UP001500596">
    <property type="component" value="Unassembled WGS sequence"/>
</dbReference>
<feature type="transmembrane region" description="Helical" evidence="7">
    <location>
        <begin position="280"/>
        <end position="301"/>
    </location>
</feature>
<sequence length="326" mass="35769">MEAQAPSTWMNAADAWSAADQFLTPIRIPFFFFISGFLVARAIQGSLRQNRKPWLVPAYLYVIWSTLLTLRLLLPAASSEHTFASNLLGNLLLAGSGYWYLYALPLYFLYTHLTRSWKGWIASVPLVALLVAREPLTEWTTSIGYSTMDSASLLGSVFANGIFFWLGARYGKQIVHVFAGRGALWVLGTVAVYSIVQLTAMLAKITVIVLPLASILGIAVGIMLTSGLSGDHGVIRGIRYIGQRTLPVYVLQFFFISVLSLAWGRLGQLPAIADAAAASWVYPIVITAAAASVSLLFYAIAMRTRALSWLFVPPAALTRKRTETRN</sequence>
<name>A0ABN2G743_9MICO</name>
<dbReference type="PANTHER" id="PTHR40074:SF4">
    <property type="entry name" value="INNER MEMBRANE PROTEIN YCFT"/>
    <property type="match status" value="1"/>
</dbReference>
<feature type="domain" description="Acyltransferase 3" evidence="8">
    <location>
        <begin position="18"/>
        <end position="298"/>
    </location>
</feature>
<evidence type="ECO:0000256" key="2">
    <source>
        <dbReference type="ARBA" id="ARBA00007400"/>
    </source>
</evidence>
<evidence type="ECO:0000313" key="10">
    <source>
        <dbReference type="Proteomes" id="UP001500596"/>
    </source>
</evidence>
<protein>
    <recommendedName>
        <fullName evidence="8">Acyltransferase 3 domain-containing protein</fullName>
    </recommendedName>
</protein>
<evidence type="ECO:0000313" key="9">
    <source>
        <dbReference type="EMBL" id="GAA1666349.1"/>
    </source>
</evidence>
<reference evidence="9 10" key="1">
    <citation type="journal article" date="2019" name="Int. J. Syst. Evol. Microbiol.">
        <title>The Global Catalogue of Microorganisms (GCM) 10K type strain sequencing project: providing services to taxonomists for standard genome sequencing and annotation.</title>
        <authorList>
            <consortium name="The Broad Institute Genomics Platform"/>
            <consortium name="The Broad Institute Genome Sequencing Center for Infectious Disease"/>
            <person name="Wu L."/>
            <person name="Ma J."/>
        </authorList>
    </citation>
    <scope>NUCLEOTIDE SEQUENCE [LARGE SCALE GENOMIC DNA]</scope>
    <source>
        <strain evidence="9 10">JCM 15575</strain>
    </source>
</reference>
<evidence type="ECO:0000256" key="3">
    <source>
        <dbReference type="ARBA" id="ARBA00022475"/>
    </source>
</evidence>
<comment type="similarity">
    <text evidence="2">Belongs to the acyltransferase 3 family.</text>
</comment>
<evidence type="ECO:0000259" key="8">
    <source>
        <dbReference type="Pfam" id="PF01757"/>
    </source>
</evidence>
<feature type="transmembrane region" description="Helical" evidence="7">
    <location>
        <begin position="55"/>
        <end position="74"/>
    </location>
</feature>
<proteinExistence type="inferred from homology"/>
<feature type="transmembrane region" description="Helical" evidence="7">
    <location>
        <begin position="178"/>
        <end position="196"/>
    </location>
</feature>
<organism evidence="9 10">
    <name type="scientific">Microbacterium lacus</name>
    <dbReference type="NCBI Taxonomy" id="415217"/>
    <lineage>
        <taxon>Bacteria</taxon>
        <taxon>Bacillati</taxon>
        <taxon>Actinomycetota</taxon>
        <taxon>Actinomycetes</taxon>
        <taxon>Micrococcales</taxon>
        <taxon>Microbacteriaceae</taxon>
        <taxon>Microbacterium</taxon>
    </lineage>
</organism>
<keyword evidence="5 7" id="KW-1133">Transmembrane helix</keyword>
<comment type="subcellular location">
    <subcellularLocation>
        <location evidence="1">Cell membrane</location>
        <topology evidence="1">Multi-pass membrane protein</topology>
    </subcellularLocation>
</comment>
<evidence type="ECO:0000256" key="1">
    <source>
        <dbReference type="ARBA" id="ARBA00004651"/>
    </source>
</evidence>
<dbReference type="Pfam" id="PF01757">
    <property type="entry name" value="Acyl_transf_3"/>
    <property type="match status" value="1"/>
</dbReference>
<feature type="transmembrane region" description="Helical" evidence="7">
    <location>
        <begin position="26"/>
        <end position="43"/>
    </location>
</feature>
<accession>A0ABN2G743</accession>
<comment type="caution">
    <text evidence="9">The sequence shown here is derived from an EMBL/GenBank/DDBJ whole genome shotgun (WGS) entry which is preliminary data.</text>
</comment>
<feature type="transmembrane region" description="Helical" evidence="7">
    <location>
        <begin position="246"/>
        <end position="264"/>
    </location>
</feature>
<evidence type="ECO:0000256" key="4">
    <source>
        <dbReference type="ARBA" id="ARBA00022692"/>
    </source>
</evidence>
<dbReference type="PANTHER" id="PTHR40074">
    <property type="entry name" value="O-ACETYLTRANSFERASE WECH"/>
    <property type="match status" value="1"/>
</dbReference>
<keyword evidence="3" id="KW-1003">Cell membrane</keyword>
<dbReference type="EMBL" id="BAAAPK010000001">
    <property type="protein sequence ID" value="GAA1666349.1"/>
    <property type="molecule type" value="Genomic_DNA"/>
</dbReference>
<evidence type="ECO:0000256" key="5">
    <source>
        <dbReference type="ARBA" id="ARBA00022989"/>
    </source>
</evidence>
<feature type="transmembrane region" description="Helical" evidence="7">
    <location>
        <begin position="86"/>
        <end position="110"/>
    </location>
</feature>
<evidence type="ECO:0000256" key="7">
    <source>
        <dbReference type="SAM" id="Phobius"/>
    </source>
</evidence>